<dbReference type="EMBL" id="CAJOBJ010302693">
    <property type="protein sequence ID" value="CAF5162506.1"/>
    <property type="molecule type" value="Genomic_DNA"/>
</dbReference>
<feature type="non-terminal residue" evidence="1">
    <location>
        <position position="1"/>
    </location>
</feature>
<organism evidence="1 4">
    <name type="scientific">Rotaria magnacalcarata</name>
    <dbReference type="NCBI Taxonomy" id="392030"/>
    <lineage>
        <taxon>Eukaryota</taxon>
        <taxon>Metazoa</taxon>
        <taxon>Spiralia</taxon>
        <taxon>Gnathifera</taxon>
        <taxon>Rotifera</taxon>
        <taxon>Eurotatoria</taxon>
        <taxon>Bdelloidea</taxon>
        <taxon>Philodinida</taxon>
        <taxon>Philodinidae</taxon>
        <taxon>Rotaria</taxon>
    </lineage>
</organism>
<evidence type="ECO:0000313" key="4">
    <source>
        <dbReference type="Proteomes" id="UP000681967"/>
    </source>
</evidence>
<evidence type="ECO:0000313" key="2">
    <source>
        <dbReference type="EMBL" id="CAF4293341.1"/>
    </source>
</evidence>
<dbReference type="Proteomes" id="UP000681967">
    <property type="component" value="Unassembled WGS sequence"/>
</dbReference>
<dbReference type="EMBL" id="CAJOBI010034861">
    <property type="protein sequence ID" value="CAF4293341.1"/>
    <property type="molecule type" value="Genomic_DNA"/>
</dbReference>
<dbReference type="Proteomes" id="UP000681720">
    <property type="component" value="Unassembled WGS sequence"/>
</dbReference>
<proteinExistence type="predicted"/>
<accession>A0A8S2RWZ0</accession>
<gene>
    <name evidence="1" type="ORF">BYL167_LOCUS23160</name>
    <name evidence="3" type="ORF">GIL414_LOCUS65923</name>
    <name evidence="2" type="ORF">SMN809_LOCUS25771</name>
</gene>
<dbReference type="AlphaFoldDB" id="A0A8S2RWZ0"/>
<sequence length="29" mass="3118">QDQSDIYPLLKRIESPMIVAVGAGGRFGV</sequence>
<dbReference type="EMBL" id="CAJOBH010015699">
    <property type="protein sequence ID" value="CAF4189113.1"/>
    <property type="molecule type" value="Genomic_DNA"/>
</dbReference>
<name>A0A8S2RWZ0_9BILA</name>
<reference evidence="1" key="1">
    <citation type="submission" date="2021-02" db="EMBL/GenBank/DDBJ databases">
        <authorList>
            <person name="Nowell W R."/>
        </authorList>
    </citation>
    <scope>NUCLEOTIDE SEQUENCE</scope>
</reference>
<evidence type="ECO:0000313" key="1">
    <source>
        <dbReference type="EMBL" id="CAF4189113.1"/>
    </source>
</evidence>
<comment type="caution">
    <text evidence="1">The sequence shown here is derived from an EMBL/GenBank/DDBJ whole genome shotgun (WGS) entry which is preliminary data.</text>
</comment>
<evidence type="ECO:0000313" key="3">
    <source>
        <dbReference type="EMBL" id="CAF5162506.1"/>
    </source>
</evidence>
<dbReference type="Proteomes" id="UP000676336">
    <property type="component" value="Unassembled WGS sequence"/>
</dbReference>
<protein>
    <submittedName>
        <fullName evidence="1">Uncharacterized protein</fullName>
    </submittedName>
</protein>